<accession>A0A0D2B158</accession>
<dbReference type="GeneID" id="27312168"/>
<evidence type="ECO:0000313" key="2">
    <source>
        <dbReference type="Proteomes" id="UP000053259"/>
    </source>
</evidence>
<organism evidence="1 2">
    <name type="scientific">Verruconis gallopava</name>
    <dbReference type="NCBI Taxonomy" id="253628"/>
    <lineage>
        <taxon>Eukaryota</taxon>
        <taxon>Fungi</taxon>
        <taxon>Dikarya</taxon>
        <taxon>Ascomycota</taxon>
        <taxon>Pezizomycotina</taxon>
        <taxon>Dothideomycetes</taxon>
        <taxon>Pleosporomycetidae</taxon>
        <taxon>Venturiales</taxon>
        <taxon>Sympoventuriaceae</taxon>
        <taxon>Verruconis</taxon>
    </lineage>
</organism>
<evidence type="ECO:0000313" key="1">
    <source>
        <dbReference type="EMBL" id="KIW05039.1"/>
    </source>
</evidence>
<dbReference type="Proteomes" id="UP000053259">
    <property type="component" value="Unassembled WGS sequence"/>
</dbReference>
<dbReference type="RefSeq" id="XP_016214908.1">
    <property type="nucleotide sequence ID" value="XM_016357504.1"/>
</dbReference>
<dbReference type="VEuPathDB" id="FungiDB:PV09_04195"/>
<reference evidence="1 2" key="1">
    <citation type="submission" date="2015-01" db="EMBL/GenBank/DDBJ databases">
        <title>The Genome Sequence of Ochroconis gallopava CBS43764.</title>
        <authorList>
            <consortium name="The Broad Institute Genomics Platform"/>
            <person name="Cuomo C."/>
            <person name="de Hoog S."/>
            <person name="Gorbushina A."/>
            <person name="Stielow B."/>
            <person name="Teixiera M."/>
            <person name="Abouelleil A."/>
            <person name="Chapman S.B."/>
            <person name="Priest M."/>
            <person name="Young S.K."/>
            <person name="Wortman J."/>
            <person name="Nusbaum C."/>
            <person name="Birren B."/>
        </authorList>
    </citation>
    <scope>NUCLEOTIDE SEQUENCE [LARGE SCALE GENOMIC DNA]</scope>
    <source>
        <strain evidence="1 2">CBS 43764</strain>
    </source>
</reference>
<dbReference type="HOGENOM" id="CLU_2063287_0_0_1"/>
<sequence length="119" mass="13660">MDMPSVAVSRMKPRLETTLLCPVLTWQLTLRRHSTAKLPSYLIALERRGQANAERVPARNRRESPIDMLQPWWVGMEMTSGTAAELACAASPPRRMYRDACHATQYYQYYGVCMIFASY</sequence>
<dbReference type="EMBL" id="KN847539">
    <property type="protein sequence ID" value="KIW05039.1"/>
    <property type="molecule type" value="Genomic_DNA"/>
</dbReference>
<proteinExistence type="predicted"/>
<dbReference type="AlphaFoldDB" id="A0A0D2B158"/>
<dbReference type="InParanoid" id="A0A0D2B158"/>
<gene>
    <name evidence="1" type="ORF">PV09_04195</name>
</gene>
<name>A0A0D2B158_9PEZI</name>
<protein>
    <submittedName>
        <fullName evidence="1">Uncharacterized protein</fullName>
    </submittedName>
</protein>
<keyword evidence="2" id="KW-1185">Reference proteome</keyword>